<evidence type="ECO:0000256" key="1">
    <source>
        <dbReference type="ARBA" id="ARBA00022676"/>
    </source>
</evidence>
<reference evidence="4 5" key="1">
    <citation type="submission" date="2023-04" db="EMBL/GenBank/DDBJ databases">
        <title>Klugiella caeni sp. nov. isolated from the sludge of biochemical tank.</title>
        <authorList>
            <person name="Geng K."/>
        </authorList>
    </citation>
    <scope>NUCLEOTIDE SEQUENCE [LARGE SCALE GENOMIC DNA]</scope>
    <source>
        <strain evidence="4 5">YN-L-19</strain>
    </source>
</reference>
<feature type="domain" description="Glycosyltransferase subfamily 4-like N-terminal" evidence="3">
    <location>
        <begin position="75"/>
        <end position="183"/>
    </location>
</feature>
<organism evidence="4 5">
    <name type="scientific">Ruicaihuangia caeni</name>
    <dbReference type="NCBI Taxonomy" id="3042517"/>
    <lineage>
        <taxon>Bacteria</taxon>
        <taxon>Bacillati</taxon>
        <taxon>Actinomycetota</taxon>
        <taxon>Actinomycetes</taxon>
        <taxon>Micrococcales</taxon>
        <taxon>Microbacteriaceae</taxon>
        <taxon>Ruicaihuangia</taxon>
    </lineage>
</organism>
<evidence type="ECO:0000256" key="2">
    <source>
        <dbReference type="ARBA" id="ARBA00022679"/>
    </source>
</evidence>
<dbReference type="EMBL" id="JASATX010000004">
    <property type="protein sequence ID" value="MDI2099413.1"/>
    <property type="molecule type" value="Genomic_DNA"/>
</dbReference>
<proteinExistence type="predicted"/>
<protein>
    <submittedName>
        <fullName evidence="4">Glycosyltransferase</fullName>
    </submittedName>
</protein>
<evidence type="ECO:0000313" key="4">
    <source>
        <dbReference type="EMBL" id="MDI2099413.1"/>
    </source>
</evidence>
<keyword evidence="2" id="KW-0808">Transferase</keyword>
<dbReference type="Pfam" id="PF13579">
    <property type="entry name" value="Glyco_trans_4_4"/>
    <property type="match status" value="1"/>
</dbReference>
<sequence>MTDPSRPRVLVLTFTPIAREPRALKQIRRFAKDYDVTTAGFGEAPDPDLPHIELESSPKVRGLQSVRGAYLLMLLLRLYRLLYWTNPRNTSAFERLRGIDWDVIVAHDVQTVPLATRLAPNRGVIVDLHEYAPRQNEHSVAWRLLIGPYFRWILRKHVSHAASVTTVSQGIVEEYRREFGLETELVANATPFHDFSVGEVGSPIRLVHSGIPAPARKLEVMIDAVKETSTDVILDLYLIKDGSEYYEQLKQRAAGSHRIRFVEPVPYSELLPTLNTYDVGLSVIAPTTFNLAWCLPNKFFDFIQARLGVIIGPSPEMMRFVDEHDIGAVTRDFSADALREVLDSLTPEKVSTWKNASHHHARELSSEKQVEIWAAELARVLG</sequence>
<dbReference type="Proteomes" id="UP001321506">
    <property type="component" value="Unassembled WGS sequence"/>
</dbReference>
<dbReference type="RefSeq" id="WP_281489197.1">
    <property type="nucleotide sequence ID" value="NZ_JASATX010000004.1"/>
</dbReference>
<dbReference type="GO" id="GO:0016757">
    <property type="term" value="F:glycosyltransferase activity"/>
    <property type="evidence" value="ECO:0007669"/>
    <property type="project" value="UniProtKB-KW"/>
</dbReference>
<accession>A0AAW6TBP7</accession>
<comment type="caution">
    <text evidence="4">The sequence shown here is derived from an EMBL/GenBank/DDBJ whole genome shotgun (WGS) entry which is preliminary data.</text>
</comment>
<keyword evidence="1" id="KW-0328">Glycosyltransferase</keyword>
<dbReference type="AlphaFoldDB" id="A0AAW6TBP7"/>
<name>A0AAW6TBP7_9MICO</name>
<gene>
    <name evidence="4" type="ORF">QF206_10605</name>
</gene>
<evidence type="ECO:0000313" key="5">
    <source>
        <dbReference type="Proteomes" id="UP001321506"/>
    </source>
</evidence>
<keyword evidence="5" id="KW-1185">Reference proteome</keyword>
<dbReference type="Gene3D" id="3.40.50.2000">
    <property type="entry name" value="Glycogen Phosphorylase B"/>
    <property type="match status" value="2"/>
</dbReference>
<dbReference type="SUPFAM" id="SSF53756">
    <property type="entry name" value="UDP-Glycosyltransferase/glycogen phosphorylase"/>
    <property type="match status" value="1"/>
</dbReference>
<dbReference type="InterPro" id="IPR028098">
    <property type="entry name" value="Glyco_trans_4-like_N"/>
</dbReference>
<evidence type="ECO:0000259" key="3">
    <source>
        <dbReference type="Pfam" id="PF13579"/>
    </source>
</evidence>